<evidence type="ECO:0000313" key="1">
    <source>
        <dbReference type="EMBL" id="MBB3064493.1"/>
    </source>
</evidence>
<accession>A0A839SU90</accession>
<protein>
    <submittedName>
        <fullName evidence="1">Uncharacterized protein</fullName>
    </submittedName>
</protein>
<dbReference type="Proteomes" id="UP000581135">
    <property type="component" value="Unassembled WGS sequence"/>
</dbReference>
<evidence type="ECO:0000313" key="2">
    <source>
        <dbReference type="Proteomes" id="UP000581135"/>
    </source>
</evidence>
<proteinExistence type="predicted"/>
<keyword evidence="2" id="KW-1185">Reference proteome</keyword>
<sequence>MKVKELQECLAALDPNSEVLCYCEDGKFLAKDRKFVVFEVSSVSPRKASRIRLEDRTPYLKIGEGPEAENLVLLDVTSDI</sequence>
<comment type="caution">
    <text evidence="1">The sequence shown here is derived from an EMBL/GenBank/DDBJ whole genome shotgun (WGS) entry which is preliminary data.</text>
</comment>
<gene>
    <name evidence="1" type="ORF">FHR98_000765</name>
</gene>
<name>A0A839SU90_9PROT</name>
<dbReference type="AlphaFoldDB" id="A0A839SU90"/>
<organism evidence="1 2">
    <name type="scientific">Limibacillus halophilus</name>
    <dbReference type="NCBI Taxonomy" id="1579333"/>
    <lineage>
        <taxon>Bacteria</taxon>
        <taxon>Pseudomonadati</taxon>
        <taxon>Pseudomonadota</taxon>
        <taxon>Alphaproteobacteria</taxon>
        <taxon>Rhodospirillales</taxon>
        <taxon>Rhodovibrionaceae</taxon>
        <taxon>Limibacillus</taxon>
    </lineage>
</organism>
<reference evidence="1 2" key="1">
    <citation type="submission" date="2020-08" db="EMBL/GenBank/DDBJ databases">
        <title>Genomic Encyclopedia of Type Strains, Phase III (KMG-III): the genomes of soil and plant-associated and newly described type strains.</title>
        <authorList>
            <person name="Whitman W."/>
        </authorList>
    </citation>
    <scope>NUCLEOTIDE SEQUENCE [LARGE SCALE GENOMIC DNA]</scope>
    <source>
        <strain evidence="1 2">CECT 8803</strain>
    </source>
</reference>
<dbReference type="EMBL" id="JACHXA010000002">
    <property type="protein sequence ID" value="MBB3064493.1"/>
    <property type="molecule type" value="Genomic_DNA"/>
</dbReference>